<reference evidence="1" key="2">
    <citation type="journal article" date="2021" name="Genome Biol. Evol.">
        <title>Developing a high-quality reference genome for a parasitic bivalve with doubly uniparental inheritance (Bivalvia: Unionida).</title>
        <authorList>
            <person name="Smith C.H."/>
        </authorList>
    </citation>
    <scope>NUCLEOTIDE SEQUENCE</scope>
    <source>
        <strain evidence="1">CHS0354</strain>
        <tissue evidence="1">Mantle</tissue>
    </source>
</reference>
<dbReference type="PANTHER" id="PTHR24024:SF18">
    <property type="entry name" value="SHORT-CHAIN COLLAGEN C4-LIKE"/>
    <property type="match status" value="1"/>
</dbReference>
<reference evidence="1" key="3">
    <citation type="submission" date="2023-05" db="EMBL/GenBank/DDBJ databases">
        <authorList>
            <person name="Smith C.H."/>
        </authorList>
    </citation>
    <scope>NUCLEOTIDE SEQUENCE</scope>
    <source>
        <strain evidence="1">CHS0354</strain>
        <tissue evidence="1">Mantle</tissue>
    </source>
</reference>
<dbReference type="PROSITE" id="PS51257">
    <property type="entry name" value="PROKAR_LIPOPROTEIN"/>
    <property type="match status" value="1"/>
</dbReference>
<sequence>MQSVKSLRPGIVIGFLILACIAVLAMHQMDVTHLQTMIFGSQNNQNSPHHVSMQQEDSIIYKNYPKVSRSKRAADSQVMENLDILADPGTMRDAYDTVKLRNLDALVSRLLLAQKELRNMWLTQVKMGKPSRSKRAIDDEHINQTNTRETHQGQTDLKSSLGGAMYVHWGRKTCSNGDTELVYHGVAAGSSYENDGAAANTLCLPHDPEWNKYSDEISHTSIYGAEYRRESNFLMKNAEHLYNHNMPCSVCRSHSRTSSFMLPARNNCYEGWHLEYQGYLMAGHYTHNAASEFISVDEAPEADPAGYREEGGRLFYSVEAICGSLPCPPYVNGRELTCAVCSK</sequence>
<dbReference type="PANTHER" id="PTHR24024">
    <property type="entry name" value="PULMONARY SURFACTANT-ASSOCIATED PROTEIN A"/>
    <property type="match status" value="1"/>
</dbReference>
<proteinExistence type="predicted"/>
<evidence type="ECO:0000313" key="2">
    <source>
        <dbReference type="Proteomes" id="UP001195483"/>
    </source>
</evidence>
<dbReference type="EMBL" id="JAEAOA010002070">
    <property type="protein sequence ID" value="KAK3608386.1"/>
    <property type="molecule type" value="Genomic_DNA"/>
</dbReference>
<keyword evidence="2" id="KW-1185">Reference proteome</keyword>
<evidence type="ECO:0000313" key="1">
    <source>
        <dbReference type="EMBL" id="KAK3608386.1"/>
    </source>
</evidence>
<name>A0AAE0WBD3_9BIVA</name>
<gene>
    <name evidence="1" type="ORF">CHS0354_035382</name>
</gene>
<dbReference type="InterPro" id="IPR051077">
    <property type="entry name" value="Ca-dependent_lectin"/>
</dbReference>
<dbReference type="Proteomes" id="UP001195483">
    <property type="component" value="Unassembled WGS sequence"/>
</dbReference>
<dbReference type="GO" id="GO:0005615">
    <property type="term" value="C:extracellular space"/>
    <property type="evidence" value="ECO:0007669"/>
    <property type="project" value="TreeGrafter"/>
</dbReference>
<organism evidence="1 2">
    <name type="scientific">Potamilus streckersoni</name>
    <dbReference type="NCBI Taxonomy" id="2493646"/>
    <lineage>
        <taxon>Eukaryota</taxon>
        <taxon>Metazoa</taxon>
        <taxon>Spiralia</taxon>
        <taxon>Lophotrochozoa</taxon>
        <taxon>Mollusca</taxon>
        <taxon>Bivalvia</taxon>
        <taxon>Autobranchia</taxon>
        <taxon>Heteroconchia</taxon>
        <taxon>Palaeoheterodonta</taxon>
        <taxon>Unionida</taxon>
        <taxon>Unionoidea</taxon>
        <taxon>Unionidae</taxon>
        <taxon>Ambleminae</taxon>
        <taxon>Lampsilini</taxon>
        <taxon>Potamilus</taxon>
    </lineage>
</organism>
<comment type="caution">
    <text evidence="1">The sequence shown here is derived from an EMBL/GenBank/DDBJ whole genome shotgun (WGS) entry which is preliminary data.</text>
</comment>
<protein>
    <submittedName>
        <fullName evidence="1">Uncharacterized protein</fullName>
    </submittedName>
</protein>
<dbReference type="AlphaFoldDB" id="A0AAE0WBD3"/>
<reference evidence="1" key="1">
    <citation type="journal article" date="2021" name="Genome Biol. Evol.">
        <title>A High-Quality Reference Genome for a Parasitic Bivalve with Doubly Uniparental Inheritance (Bivalvia: Unionida).</title>
        <authorList>
            <person name="Smith C.H."/>
        </authorList>
    </citation>
    <scope>NUCLEOTIDE SEQUENCE</scope>
    <source>
        <strain evidence="1">CHS0354</strain>
    </source>
</reference>
<accession>A0AAE0WBD3</accession>